<dbReference type="EMBL" id="WMJX01000011">
    <property type="protein sequence ID" value="MTG97922.1"/>
    <property type="molecule type" value="Genomic_DNA"/>
</dbReference>
<proteinExistence type="predicted"/>
<dbReference type="AlphaFoldDB" id="A0A6I3LP24"/>
<reference evidence="6 7" key="1">
    <citation type="submission" date="2019-11" db="EMBL/GenBank/DDBJ databases">
        <title>Genome of Strain BIT-d1.</title>
        <authorList>
            <person name="Yang Y."/>
        </authorList>
    </citation>
    <scope>NUCLEOTIDE SEQUENCE [LARGE SCALE GENOMIC DNA]</scope>
    <source>
        <strain evidence="6 7">BIT-d1</strain>
    </source>
</reference>
<evidence type="ECO:0000256" key="5">
    <source>
        <dbReference type="SAM" id="Phobius"/>
    </source>
</evidence>
<sequence>MVLDIITGIVLVYGIYIGLKKGLFVSVAAFLSILIGIIGALKFSNVVKELLFTKLGWDTSFLPIISFILTFFLSILLVKFVANMLTKVFETVYLGFVNRLFGALFQILVVILVGSVFLSLFDEVNNIFKLVETETLQQSYSYKTYLVLSEDILPSLYNMVKSLFARSVDMLTTPEEPTAV</sequence>
<organism evidence="6 7">
    <name type="scientific">Myroides albus</name>
    <dbReference type="NCBI Taxonomy" id="2562892"/>
    <lineage>
        <taxon>Bacteria</taxon>
        <taxon>Pseudomonadati</taxon>
        <taxon>Bacteroidota</taxon>
        <taxon>Flavobacteriia</taxon>
        <taxon>Flavobacteriales</taxon>
        <taxon>Flavobacteriaceae</taxon>
        <taxon>Myroides</taxon>
    </lineage>
</organism>
<accession>A0A6I3LP24</accession>
<dbReference type="InterPro" id="IPR003825">
    <property type="entry name" value="Colicin-V_CvpA"/>
</dbReference>
<evidence type="ECO:0000256" key="1">
    <source>
        <dbReference type="ARBA" id="ARBA00004141"/>
    </source>
</evidence>
<dbReference type="PANTHER" id="PTHR37306:SF1">
    <property type="entry name" value="COLICIN V PRODUCTION PROTEIN"/>
    <property type="match status" value="1"/>
</dbReference>
<keyword evidence="7" id="KW-1185">Reference proteome</keyword>
<dbReference type="GO" id="GO:0016020">
    <property type="term" value="C:membrane"/>
    <property type="evidence" value="ECO:0007669"/>
    <property type="project" value="UniProtKB-SubCell"/>
</dbReference>
<feature type="transmembrane region" description="Helical" evidence="5">
    <location>
        <begin position="23"/>
        <end position="41"/>
    </location>
</feature>
<comment type="caution">
    <text evidence="6">The sequence shown here is derived from an EMBL/GenBank/DDBJ whole genome shotgun (WGS) entry which is preliminary data.</text>
</comment>
<keyword evidence="3 5" id="KW-1133">Transmembrane helix</keyword>
<dbReference type="RefSeq" id="WP_155091961.1">
    <property type="nucleotide sequence ID" value="NZ_CP102754.1"/>
</dbReference>
<protein>
    <submittedName>
        <fullName evidence="6">CvpA family protein</fullName>
    </submittedName>
</protein>
<evidence type="ECO:0000256" key="3">
    <source>
        <dbReference type="ARBA" id="ARBA00022989"/>
    </source>
</evidence>
<feature type="transmembrane region" description="Helical" evidence="5">
    <location>
        <begin position="61"/>
        <end position="82"/>
    </location>
</feature>
<feature type="transmembrane region" description="Helical" evidence="5">
    <location>
        <begin position="103"/>
        <end position="121"/>
    </location>
</feature>
<dbReference type="GO" id="GO:0009403">
    <property type="term" value="P:toxin biosynthetic process"/>
    <property type="evidence" value="ECO:0007669"/>
    <property type="project" value="InterPro"/>
</dbReference>
<comment type="subcellular location">
    <subcellularLocation>
        <location evidence="1">Membrane</location>
        <topology evidence="1">Multi-pass membrane protein</topology>
    </subcellularLocation>
</comment>
<evidence type="ECO:0000313" key="6">
    <source>
        <dbReference type="EMBL" id="MTG97922.1"/>
    </source>
</evidence>
<dbReference type="Pfam" id="PF02674">
    <property type="entry name" value="Colicin_V"/>
    <property type="match status" value="1"/>
</dbReference>
<evidence type="ECO:0000313" key="7">
    <source>
        <dbReference type="Proteomes" id="UP000438760"/>
    </source>
</evidence>
<keyword evidence="4 5" id="KW-0472">Membrane</keyword>
<dbReference type="OrthoDB" id="1492026at2"/>
<evidence type="ECO:0000256" key="4">
    <source>
        <dbReference type="ARBA" id="ARBA00023136"/>
    </source>
</evidence>
<keyword evidence="2 5" id="KW-0812">Transmembrane</keyword>
<dbReference type="Proteomes" id="UP000438760">
    <property type="component" value="Unassembled WGS sequence"/>
</dbReference>
<name>A0A6I3LP24_9FLAO</name>
<evidence type="ECO:0000256" key="2">
    <source>
        <dbReference type="ARBA" id="ARBA00022692"/>
    </source>
</evidence>
<gene>
    <name evidence="6" type="ORF">GJV76_07165</name>
</gene>
<dbReference type="PANTHER" id="PTHR37306">
    <property type="entry name" value="COLICIN V PRODUCTION PROTEIN"/>
    <property type="match status" value="1"/>
</dbReference>